<dbReference type="GO" id="GO:0016020">
    <property type="term" value="C:membrane"/>
    <property type="evidence" value="ECO:0007669"/>
    <property type="project" value="GOC"/>
</dbReference>
<comment type="caution">
    <text evidence="4">The sequence shown here is derived from an EMBL/GenBank/DDBJ whole genome shotgun (WGS) entry which is preliminary data.</text>
</comment>
<keyword evidence="1" id="KW-1133">Transmembrane helix</keyword>
<feature type="transmembrane region" description="Helical" evidence="1">
    <location>
        <begin position="428"/>
        <end position="449"/>
    </location>
</feature>
<evidence type="ECO:0000313" key="5">
    <source>
        <dbReference type="Proteomes" id="UP000678393"/>
    </source>
</evidence>
<dbReference type="PANTHER" id="PTHR14859">
    <property type="entry name" value="CALCOFLUOR WHITE HYPERSENSITIVE PROTEIN PRECURSOR"/>
    <property type="match status" value="1"/>
</dbReference>
<keyword evidence="5" id="KW-1185">Reference proteome</keyword>
<dbReference type="SUPFAM" id="SSF56219">
    <property type="entry name" value="DNase I-like"/>
    <property type="match status" value="1"/>
</dbReference>
<dbReference type="EMBL" id="CAJHNH020002990">
    <property type="protein sequence ID" value="CAG5128239.1"/>
    <property type="molecule type" value="Genomic_DNA"/>
</dbReference>
<dbReference type="GO" id="GO:0006506">
    <property type="term" value="P:GPI anchor biosynthetic process"/>
    <property type="evidence" value="ECO:0007669"/>
    <property type="project" value="TreeGrafter"/>
</dbReference>
<dbReference type="Pfam" id="PF03372">
    <property type="entry name" value="Exo_endo_phos"/>
    <property type="match status" value="1"/>
</dbReference>
<gene>
    <name evidence="4" type="ORF">CUNI_LOCUS13797</name>
</gene>
<dbReference type="InterPro" id="IPR005135">
    <property type="entry name" value="Endo/exonuclease/phosphatase"/>
</dbReference>
<dbReference type="PANTHER" id="PTHR14859:SF16">
    <property type="entry name" value="ENDONUCLEASE_EXONUCLEASE_PHOSPHATASE DOMAIN-CONTAINING PROTEIN"/>
    <property type="match status" value="1"/>
</dbReference>
<name>A0A8S3ZG38_9EUPU</name>
<evidence type="ECO:0000256" key="2">
    <source>
        <dbReference type="SAM" id="SignalP"/>
    </source>
</evidence>
<keyword evidence="1" id="KW-0812">Transmembrane</keyword>
<dbReference type="Proteomes" id="UP000678393">
    <property type="component" value="Unassembled WGS sequence"/>
</dbReference>
<feature type="signal peptide" evidence="2">
    <location>
        <begin position="1"/>
        <end position="20"/>
    </location>
</feature>
<evidence type="ECO:0000256" key="1">
    <source>
        <dbReference type="SAM" id="Phobius"/>
    </source>
</evidence>
<dbReference type="GO" id="GO:0005783">
    <property type="term" value="C:endoplasmic reticulum"/>
    <property type="evidence" value="ECO:0007669"/>
    <property type="project" value="TreeGrafter"/>
</dbReference>
<organism evidence="4 5">
    <name type="scientific">Candidula unifasciata</name>
    <dbReference type="NCBI Taxonomy" id="100452"/>
    <lineage>
        <taxon>Eukaryota</taxon>
        <taxon>Metazoa</taxon>
        <taxon>Spiralia</taxon>
        <taxon>Lophotrochozoa</taxon>
        <taxon>Mollusca</taxon>
        <taxon>Gastropoda</taxon>
        <taxon>Heterobranchia</taxon>
        <taxon>Euthyneura</taxon>
        <taxon>Panpulmonata</taxon>
        <taxon>Eupulmonata</taxon>
        <taxon>Stylommatophora</taxon>
        <taxon>Helicina</taxon>
        <taxon>Helicoidea</taxon>
        <taxon>Geomitridae</taxon>
        <taxon>Candidula</taxon>
    </lineage>
</organism>
<feature type="chain" id="PRO_5035886412" description="Endonuclease/exonuclease/phosphatase domain-containing protein" evidence="2">
    <location>
        <begin position="21"/>
        <end position="478"/>
    </location>
</feature>
<dbReference type="Gene3D" id="3.60.10.10">
    <property type="entry name" value="Endonuclease/exonuclease/phosphatase"/>
    <property type="match status" value="1"/>
</dbReference>
<dbReference type="InterPro" id="IPR036691">
    <property type="entry name" value="Endo/exonu/phosph_ase_sf"/>
</dbReference>
<protein>
    <recommendedName>
        <fullName evidence="3">Endonuclease/exonuclease/phosphatase domain-containing protein</fullName>
    </recommendedName>
</protein>
<dbReference type="OrthoDB" id="387657at2759"/>
<feature type="domain" description="Endonuclease/exonuclease/phosphatase" evidence="3">
    <location>
        <begin position="31"/>
        <end position="274"/>
    </location>
</feature>
<evidence type="ECO:0000313" key="4">
    <source>
        <dbReference type="EMBL" id="CAG5128239.1"/>
    </source>
</evidence>
<proteinExistence type="predicted"/>
<dbReference type="GO" id="GO:0003824">
    <property type="term" value="F:catalytic activity"/>
    <property type="evidence" value="ECO:0007669"/>
    <property type="project" value="InterPro"/>
</dbReference>
<keyword evidence="2" id="KW-0732">Signal</keyword>
<sequence length="478" mass="54166">MFTVRCFHILFLILATYSHAVSITVGSCNLWNVMFNWKTRVQHIADIIKENAIDIVAFQEVRLTEKEHPRMISSQVDEFKLLLPEYRWFVVKSAGVVAMNSDAYRTEWGQEGLAILSRKQILSSSVISMTKASSSDRNPRVGVQVKIRLGPDIEDVVDIIVVHFSYDRQQQCQNAVDVLKITSGFQGQNIIILGDFNIYPDFEAPVELFTSRRHSACSVSSSVTSLRGLFKDVWLSAGRRPQEGLTFSNMPTPGLVSRPDRILVSRNITVEDAGLAGNGTNYRKYYYQNVIISRAKTVLRTSFDAFMGRSGYSCLQDCGPHGSCRCGICISGGNQDNCNVPDCVECNSFIFVSFLVFLIPFAICLLVLFFSVLKILIVSTKVGHKDILELCGYRCCLFNKNLFNFPTVPRKYKIKATQLFCLCRLPPVLLLLVMLASLLVLLLLMRWFFHKDIQLIYSLLPEEMFPSDHLIVFTRLRL</sequence>
<accession>A0A8S3ZG38</accession>
<evidence type="ECO:0000259" key="3">
    <source>
        <dbReference type="Pfam" id="PF03372"/>
    </source>
</evidence>
<feature type="transmembrane region" description="Helical" evidence="1">
    <location>
        <begin position="349"/>
        <end position="377"/>
    </location>
</feature>
<reference evidence="4" key="1">
    <citation type="submission" date="2021-04" db="EMBL/GenBank/DDBJ databases">
        <authorList>
            <consortium name="Molecular Ecology Group"/>
        </authorList>
    </citation>
    <scope>NUCLEOTIDE SEQUENCE</scope>
</reference>
<dbReference type="PROSITE" id="PS51257">
    <property type="entry name" value="PROKAR_LIPOPROTEIN"/>
    <property type="match status" value="1"/>
</dbReference>
<dbReference type="AlphaFoldDB" id="A0A8S3ZG38"/>
<keyword evidence="1" id="KW-0472">Membrane</keyword>
<dbReference type="InterPro" id="IPR051916">
    <property type="entry name" value="GPI-anchor_lipid_remodeler"/>
</dbReference>